<dbReference type="FunCoup" id="A0A2R5GI23">
    <property type="interactions" value="324"/>
</dbReference>
<keyword evidence="3 6" id="KW-0067">ATP-binding</keyword>
<evidence type="ECO:0000259" key="5">
    <source>
        <dbReference type="PROSITE" id="PS50893"/>
    </source>
</evidence>
<dbReference type="FunFam" id="3.40.50.300:FF:001092">
    <property type="entry name" value="ATP-binding cassette sub-family F member 2"/>
    <property type="match status" value="1"/>
</dbReference>
<dbReference type="Pfam" id="PF00005">
    <property type="entry name" value="ABC_tran"/>
    <property type="match status" value="2"/>
</dbReference>
<organism evidence="6 7">
    <name type="scientific">Hondaea fermentalgiana</name>
    <dbReference type="NCBI Taxonomy" id="2315210"/>
    <lineage>
        <taxon>Eukaryota</taxon>
        <taxon>Sar</taxon>
        <taxon>Stramenopiles</taxon>
        <taxon>Bigyra</taxon>
        <taxon>Labyrinthulomycetes</taxon>
        <taxon>Thraustochytrida</taxon>
        <taxon>Thraustochytriidae</taxon>
        <taxon>Hondaea</taxon>
    </lineage>
</organism>
<proteinExistence type="predicted"/>
<keyword evidence="2" id="KW-0547">Nucleotide-binding</keyword>
<feature type="region of interest" description="Disordered" evidence="4">
    <location>
        <begin position="150"/>
        <end position="177"/>
    </location>
</feature>
<comment type="caution">
    <text evidence="6">The sequence shown here is derived from an EMBL/GenBank/DDBJ whole genome shotgun (WGS) entry which is preliminary data.</text>
</comment>
<dbReference type="InterPro" id="IPR003439">
    <property type="entry name" value="ABC_transporter-like_ATP-bd"/>
</dbReference>
<name>A0A2R5GI23_9STRA</name>
<sequence length="747" mass="83277">MASFTIDAARVGELLARELDGKLDEDIVEYLSGMVAECEEPGEDGSGLEELLAPFLESYGAAEDEDEAAALAKRLSGLMLEEKIVAFQEEKDGGAIAAKLKLPVQMNGDASGGNGGGEDDDTWGLKTVTNKPNTNTVVDSISDALNSKKSLERMQKRAEKDRKKEEARIAREEAEMQRSMEAEYDMPASQGKMTVNLRNKSEDVLIENVNISVGGGKSLLEDATLQIVSGRRYGLIGRNGVGKSTLLRHISKRQLEGFPSYLRVVHVEQEAVANATPVIEVLLMADEERQALLTKEKELMAKLESDSLSTEEATEVNGRLRKVYDELAAIGADSAEAEARSILGGLGFSEKMQEAPTNSLSGGWRMRVALATALFLNPDILLLDEPTNHLDILSVIWLEEYLSTYPKTLILVSHDRKFTNNVITDVIHLEHQKLNYYKGDIDIYEQTRENQRLQQQREYESQQAKRAHMQKFVDKFRYNAKRASLAQSRIKALNKMTLVAEVLDDPEFQFSFPAPQGDLNKAIEVKDVSFGYPGKVDEEGKQELLFEHVDFSVFTSSRIVILGENGCGKSTLIKNMLGELDPVSGYVERNPKARFAFFTQHHVDQLDTKKSALDYMLSTFPGTKPDEMRPHLAQYGIPADLANQRIGTMSGGQKSRVAFAKITFTRPHVIVCDEPSNHLDLETVAALCMAINTFEGGIVLVSHDQYLIEMVAEEIWVVKDRRLINFKGNLDDYKRWVKVMADAARQQ</sequence>
<dbReference type="PANTHER" id="PTHR19211">
    <property type="entry name" value="ATP-BINDING TRANSPORT PROTEIN-RELATED"/>
    <property type="match status" value="1"/>
</dbReference>
<dbReference type="Proteomes" id="UP000241890">
    <property type="component" value="Unassembled WGS sequence"/>
</dbReference>
<keyword evidence="1" id="KW-0677">Repeat</keyword>
<dbReference type="CDD" id="cd03221">
    <property type="entry name" value="ABCF_EF-3"/>
    <property type="match status" value="2"/>
</dbReference>
<reference evidence="6 7" key="1">
    <citation type="submission" date="2017-12" db="EMBL/GenBank/DDBJ databases">
        <title>Sequencing, de novo assembly and annotation of complete genome of a new Thraustochytrid species, strain FCC1311.</title>
        <authorList>
            <person name="Sedici K."/>
            <person name="Godart F."/>
            <person name="Aiese Cigliano R."/>
            <person name="Sanseverino W."/>
            <person name="Barakat M."/>
            <person name="Ortet P."/>
            <person name="Marechal E."/>
            <person name="Cagnac O."/>
            <person name="Amato A."/>
        </authorList>
    </citation>
    <scope>NUCLEOTIDE SEQUENCE [LARGE SCALE GENOMIC DNA]</scope>
</reference>
<accession>A0A2R5GI23</accession>
<dbReference type="OrthoDB" id="2110130at2759"/>
<keyword evidence="7" id="KW-1185">Reference proteome</keyword>
<evidence type="ECO:0000313" key="7">
    <source>
        <dbReference type="Proteomes" id="UP000241890"/>
    </source>
</evidence>
<dbReference type="PROSITE" id="PS00211">
    <property type="entry name" value="ABC_TRANSPORTER_1"/>
    <property type="match status" value="2"/>
</dbReference>
<evidence type="ECO:0000313" key="6">
    <source>
        <dbReference type="EMBL" id="GBG30245.1"/>
    </source>
</evidence>
<evidence type="ECO:0000256" key="1">
    <source>
        <dbReference type="ARBA" id="ARBA00022737"/>
    </source>
</evidence>
<feature type="domain" description="ABC transporter" evidence="5">
    <location>
        <begin position="204"/>
        <end position="456"/>
    </location>
</feature>
<dbReference type="InterPro" id="IPR003593">
    <property type="entry name" value="AAA+_ATPase"/>
</dbReference>
<dbReference type="InterPro" id="IPR027417">
    <property type="entry name" value="P-loop_NTPase"/>
</dbReference>
<dbReference type="FunFam" id="3.40.50.300:FF:001197">
    <property type="entry name" value="Putative ATP-binding cassette family ATPase"/>
    <property type="match status" value="1"/>
</dbReference>
<dbReference type="PROSITE" id="PS50893">
    <property type="entry name" value="ABC_TRANSPORTER_2"/>
    <property type="match status" value="2"/>
</dbReference>
<dbReference type="GO" id="GO:0016887">
    <property type="term" value="F:ATP hydrolysis activity"/>
    <property type="evidence" value="ECO:0007669"/>
    <property type="project" value="InterPro"/>
</dbReference>
<dbReference type="EMBL" id="BEYU01000074">
    <property type="protein sequence ID" value="GBG30245.1"/>
    <property type="molecule type" value="Genomic_DNA"/>
</dbReference>
<dbReference type="Gene3D" id="3.40.50.300">
    <property type="entry name" value="P-loop containing nucleotide triphosphate hydrolases"/>
    <property type="match status" value="2"/>
</dbReference>
<evidence type="ECO:0000256" key="2">
    <source>
        <dbReference type="ARBA" id="ARBA00022741"/>
    </source>
</evidence>
<evidence type="ECO:0000256" key="4">
    <source>
        <dbReference type="SAM" id="MobiDB-lite"/>
    </source>
</evidence>
<dbReference type="InterPro" id="IPR050611">
    <property type="entry name" value="ABCF"/>
</dbReference>
<dbReference type="GO" id="GO:0005524">
    <property type="term" value="F:ATP binding"/>
    <property type="evidence" value="ECO:0007669"/>
    <property type="project" value="UniProtKB-KW"/>
</dbReference>
<protein>
    <submittedName>
        <fullName evidence="6">ATP-binding cassette protein, putative</fullName>
    </submittedName>
</protein>
<dbReference type="SUPFAM" id="SSF52540">
    <property type="entry name" value="P-loop containing nucleoside triphosphate hydrolases"/>
    <property type="match status" value="2"/>
</dbReference>
<dbReference type="InParanoid" id="A0A2R5GI23"/>
<evidence type="ECO:0000256" key="3">
    <source>
        <dbReference type="ARBA" id="ARBA00022840"/>
    </source>
</evidence>
<dbReference type="PANTHER" id="PTHR19211:SF117">
    <property type="entry name" value="ATP-BINDING CASSETTE SUB-FAMILY F MEMBER 3"/>
    <property type="match status" value="1"/>
</dbReference>
<dbReference type="FunFam" id="3.40.50.300:FF:000011">
    <property type="entry name" value="Putative ABC transporter ATP-binding component"/>
    <property type="match status" value="1"/>
</dbReference>
<dbReference type="InterPro" id="IPR017871">
    <property type="entry name" value="ABC_transporter-like_CS"/>
</dbReference>
<dbReference type="AlphaFoldDB" id="A0A2R5GI23"/>
<dbReference type="Pfam" id="PF12848">
    <property type="entry name" value="ABC_tran_Xtn"/>
    <property type="match status" value="1"/>
</dbReference>
<dbReference type="SMART" id="SM00382">
    <property type="entry name" value="AAA"/>
    <property type="match status" value="2"/>
</dbReference>
<feature type="domain" description="ABC transporter" evidence="5">
    <location>
        <begin position="523"/>
        <end position="745"/>
    </location>
</feature>
<dbReference type="InterPro" id="IPR032781">
    <property type="entry name" value="ABC_tran_Xtn"/>
</dbReference>
<gene>
    <name evidence="6" type="ORF">FCC1311_064652</name>
</gene>